<accession>A0A8S4R804</accession>
<comment type="caution">
    <text evidence="1">The sequence shown here is derived from an EMBL/GenBank/DDBJ whole genome shotgun (WGS) entry which is preliminary data.</text>
</comment>
<proteinExistence type="predicted"/>
<dbReference type="EMBL" id="CAKXAJ010024819">
    <property type="protein sequence ID" value="CAH2230628.1"/>
    <property type="molecule type" value="Genomic_DNA"/>
</dbReference>
<dbReference type="AlphaFoldDB" id="A0A8S4R804"/>
<sequence>MPECSVHSPVGSSTLLSGAEFESQPLTFKVMCFKGVGKDREETCMPESSPSYSQRCVESTNPHWASVAYYGLNASSLWEKTRAL</sequence>
<evidence type="ECO:0000313" key="1">
    <source>
        <dbReference type="EMBL" id="CAH2230628.1"/>
    </source>
</evidence>
<protein>
    <submittedName>
        <fullName evidence="1">Jg19534 protein</fullName>
    </submittedName>
</protein>
<gene>
    <name evidence="1" type="primary">jg19534</name>
    <name evidence="1" type="ORF">PAEG_LOCUS9818</name>
</gene>
<reference evidence="1" key="1">
    <citation type="submission" date="2022-03" db="EMBL/GenBank/DDBJ databases">
        <authorList>
            <person name="Lindestad O."/>
        </authorList>
    </citation>
    <scope>NUCLEOTIDE SEQUENCE</scope>
</reference>
<evidence type="ECO:0000313" key="2">
    <source>
        <dbReference type="Proteomes" id="UP000838756"/>
    </source>
</evidence>
<organism evidence="1 2">
    <name type="scientific">Pararge aegeria aegeria</name>
    <dbReference type="NCBI Taxonomy" id="348720"/>
    <lineage>
        <taxon>Eukaryota</taxon>
        <taxon>Metazoa</taxon>
        <taxon>Ecdysozoa</taxon>
        <taxon>Arthropoda</taxon>
        <taxon>Hexapoda</taxon>
        <taxon>Insecta</taxon>
        <taxon>Pterygota</taxon>
        <taxon>Neoptera</taxon>
        <taxon>Endopterygota</taxon>
        <taxon>Lepidoptera</taxon>
        <taxon>Glossata</taxon>
        <taxon>Ditrysia</taxon>
        <taxon>Papilionoidea</taxon>
        <taxon>Nymphalidae</taxon>
        <taxon>Satyrinae</taxon>
        <taxon>Satyrini</taxon>
        <taxon>Parargina</taxon>
        <taxon>Pararge</taxon>
    </lineage>
</organism>
<dbReference type="Proteomes" id="UP000838756">
    <property type="component" value="Unassembled WGS sequence"/>
</dbReference>
<name>A0A8S4R804_9NEOP</name>
<keyword evidence="2" id="KW-1185">Reference proteome</keyword>